<evidence type="ECO:0000256" key="1">
    <source>
        <dbReference type="SAM" id="MobiDB-lite"/>
    </source>
</evidence>
<gene>
    <name evidence="2" type="ORF">GCM10010357_44590</name>
</gene>
<name>A0ABP3IRE0_9ACTN</name>
<protein>
    <submittedName>
        <fullName evidence="2">Uncharacterized protein</fullName>
    </submittedName>
</protein>
<reference evidence="3" key="1">
    <citation type="journal article" date="2019" name="Int. J. Syst. Evol. Microbiol.">
        <title>The Global Catalogue of Microorganisms (GCM) 10K type strain sequencing project: providing services to taxonomists for standard genome sequencing and annotation.</title>
        <authorList>
            <consortium name="The Broad Institute Genomics Platform"/>
            <consortium name="The Broad Institute Genome Sequencing Center for Infectious Disease"/>
            <person name="Wu L."/>
            <person name="Ma J."/>
        </authorList>
    </citation>
    <scope>NUCLEOTIDE SEQUENCE [LARGE SCALE GENOMIC DNA]</scope>
    <source>
        <strain evidence="3">JCM 4788</strain>
    </source>
</reference>
<dbReference type="Proteomes" id="UP001500879">
    <property type="component" value="Unassembled WGS sequence"/>
</dbReference>
<accession>A0ABP3IRE0</accession>
<feature type="compositionally biased region" description="Basic and acidic residues" evidence="1">
    <location>
        <begin position="75"/>
        <end position="88"/>
    </location>
</feature>
<proteinExistence type="predicted"/>
<evidence type="ECO:0000313" key="3">
    <source>
        <dbReference type="Proteomes" id="UP001500879"/>
    </source>
</evidence>
<organism evidence="2 3">
    <name type="scientific">Streptomyces luteireticuli</name>
    <dbReference type="NCBI Taxonomy" id="173858"/>
    <lineage>
        <taxon>Bacteria</taxon>
        <taxon>Bacillati</taxon>
        <taxon>Actinomycetota</taxon>
        <taxon>Actinomycetes</taxon>
        <taxon>Kitasatosporales</taxon>
        <taxon>Streptomycetaceae</taxon>
        <taxon>Streptomyces</taxon>
    </lineage>
</organism>
<dbReference type="EMBL" id="BAAABX010000048">
    <property type="protein sequence ID" value="GAA0418332.1"/>
    <property type="molecule type" value="Genomic_DNA"/>
</dbReference>
<keyword evidence="3" id="KW-1185">Reference proteome</keyword>
<comment type="caution">
    <text evidence="2">The sequence shown here is derived from an EMBL/GenBank/DDBJ whole genome shotgun (WGS) entry which is preliminary data.</text>
</comment>
<feature type="region of interest" description="Disordered" evidence="1">
    <location>
        <begin position="75"/>
        <end position="94"/>
    </location>
</feature>
<sequence>MFAIGRGQERLGSCLAGSPNAVCAGVGVVQIGLGVVAGERTPTHYDWIVEVVHPVPRGLHLLDPPLAYPRCPLRSARDELPHDGERYPTGEQQG</sequence>
<evidence type="ECO:0000313" key="2">
    <source>
        <dbReference type="EMBL" id="GAA0418332.1"/>
    </source>
</evidence>